<keyword evidence="8" id="KW-0442">Lipid degradation</keyword>
<keyword evidence="7" id="KW-0812">Transmembrane</keyword>
<keyword evidence="10" id="KW-0443">Lipid metabolism</keyword>
<evidence type="ECO:0000256" key="3">
    <source>
        <dbReference type="ARBA" id="ARBA00010358"/>
    </source>
</evidence>
<dbReference type="AlphaFoldDB" id="A0A6N9TFH4"/>
<evidence type="ECO:0000256" key="7">
    <source>
        <dbReference type="ARBA" id="ARBA00022692"/>
    </source>
</evidence>
<dbReference type="GO" id="GO:0051082">
    <property type="term" value="F:unfolded protein binding"/>
    <property type="evidence" value="ECO:0007669"/>
    <property type="project" value="InterPro"/>
</dbReference>
<keyword evidence="11" id="KW-0472">Membrane</keyword>
<keyword evidence="9" id="KW-1133">Transmembrane helix</keyword>
<evidence type="ECO:0000313" key="17">
    <source>
        <dbReference type="Proteomes" id="UP000471381"/>
    </source>
</evidence>
<evidence type="ECO:0000256" key="8">
    <source>
        <dbReference type="ARBA" id="ARBA00022963"/>
    </source>
</evidence>
<accession>A0A6N9TFH4</accession>
<evidence type="ECO:0000256" key="4">
    <source>
        <dbReference type="ARBA" id="ARBA00019692"/>
    </source>
</evidence>
<dbReference type="EMBL" id="JAAAWO010000004">
    <property type="protein sequence ID" value="NDW15232.1"/>
    <property type="molecule type" value="Genomic_DNA"/>
</dbReference>
<dbReference type="GO" id="GO:0016042">
    <property type="term" value="P:lipid catabolic process"/>
    <property type="evidence" value="ECO:0007669"/>
    <property type="project" value="UniProtKB-KW"/>
</dbReference>
<evidence type="ECO:0000256" key="13">
    <source>
        <dbReference type="ARBA" id="ARBA00030948"/>
    </source>
</evidence>
<keyword evidence="12" id="KW-0143">Chaperone</keyword>
<keyword evidence="17" id="KW-1185">Reference proteome</keyword>
<dbReference type="Proteomes" id="UP000471381">
    <property type="component" value="Unassembled WGS sequence"/>
</dbReference>
<dbReference type="GO" id="GO:0005886">
    <property type="term" value="C:plasma membrane"/>
    <property type="evidence" value="ECO:0007669"/>
    <property type="project" value="UniProtKB-SubCell"/>
</dbReference>
<organism evidence="16 17">
    <name type="scientific">Alteromonas genovensis</name>
    <dbReference type="NCBI Taxonomy" id="471225"/>
    <lineage>
        <taxon>Bacteria</taxon>
        <taxon>Pseudomonadati</taxon>
        <taxon>Pseudomonadota</taxon>
        <taxon>Gammaproteobacteria</taxon>
        <taxon>Alteromonadales</taxon>
        <taxon>Alteromonadaceae</taxon>
        <taxon>Alteromonas/Salinimonas group</taxon>
        <taxon>Alteromonas</taxon>
    </lineage>
</organism>
<evidence type="ECO:0000256" key="5">
    <source>
        <dbReference type="ARBA" id="ARBA00022475"/>
    </source>
</evidence>
<comment type="function">
    <text evidence="1">May be involved in the folding of the extracellular lipase during its passage through the periplasm.</text>
</comment>
<dbReference type="RefSeq" id="WP_163105808.1">
    <property type="nucleotide sequence ID" value="NZ_JAAAWO010000004.1"/>
</dbReference>
<keyword evidence="6" id="KW-0997">Cell inner membrane</keyword>
<protein>
    <recommendedName>
        <fullName evidence="4">Lipase chaperone</fullName>
    </recommendedName>
    <alternativeName>
        <fullName evidence="15">Lipase foldase</fullName>
    </alternativeName>
    <alternativeName>
        <fullName evidence="13">Lipase helper protein</fullName>
    </alternativeName>
    <alternativeName>
        <fullName evidence="14">Lipase modulator</fullName>
    </alternativeName>
</protein>
<dbReference type="GO" id="GO:0006457">
    <property type="term" value="P:protein folding"/>
    <property type="evidence" value="ECO:0007669"/>
    <property type="project" value="InterPro"/>
</dbReference>
<evidence type="ECO:0000256" key="2">
    <source>
        <dbReference type="ARBA" id="ARBA00004383"/>
    </source>
</evidence>
<dbReference type="InterPro" id="IPR004961">
    <property type="entry name" value="Lipase_chaperone"/>
</dbReference>
<sequence length="323" mass="36101">MKAAVIGGGLFVLLIIVVLLTVATTQSDTEAFVATTSGSQDTANNGASPSFPAALKSTVASQAASSTVEGENAKNLIPFVLNIWVKDRFELFIAEHAEQAPLAVQIAYVAHSESLYTKDTHDYAVDLFSRFVNYKVALASEDVEINMVQASLKSVQEKLDARYDLRRQFFSHREYEYLFGSDAASDNDALARLAIAQDSTLTREAKKNTIVESLAISSDSEAFKPTVDMHRIQQIKQQYRDNNSRFSAISAEFGDEVAERFNTLWEKQGAWEQKVEGYRAHVKKLQSANLSKQEYSKLIREYETSDFTENEIKRLRVVVNSNN</sequence>
<comment type="caution">
    <text evidence="16">The sequence shown here is derived from an EMBL/GenBank/DDBJ whole genome shotgun (WGS) entry which is preliminary data.</text>
</comment>
<proteinExistence type="inferred from homology"/>
<evidence type="ECO:0000256" key="10">
    <source>
        <dbReference type="ARBA" id="ARBA00023098"/>
    </source>
</evidence>
<evidence type="ECO:0000256" key="1">
    <source>
        <dbReference type="ARBA" id="ARBA00003280"/>
    </source>
</evidence>
<name>A0A6N9TFH4_9ALTE</name>
<evidence type="ECO:0000256" key="12">
    <source>
        <dbReference type="ARBA" id="ARBA00023186"/>
    </source>
</evidence>
<evidence type="ECO:0000256" key="11">
    <source>
        <dbReference type="ARBA" id="ARBA00023136"/>
    </source>
</evidence>
<evidence type="ECO:0000256" key="14">
    <source>
        <dbReference type="ARBA" id="ARBA00031542"/>
    </source>
</evidence>
<dbReference type="SUPFAM" id="SSF158855">
    <property type="entry name" value="Lipase chaperone-like"/>
    <property type="match status" value="1"/>
</dbReference>
<keyword evidence="5" id="KW-1003">Cell membrane</keyword>
<evidence type="ECO:0000256" key="6">
    <source>
        <dbReference type="ARBA" id="ARBA00022519"/>
    </source>
</evidence>
<evidence type="ECO:0000256" key="9">
    <source>
        <dbReference type="ARBA" id="ARBA00022989"/>
    </source>
</evidence>
<evidence type="ECO:0000256" key="15">
    <source>
        <dbReference type="ARBA" id="ARBA00033028"/>
    </source>
</evidence>
<comment type="subcellular location">
    <subcellularLocation>
        <location evidence="2">Cell inner membrane</location>
        <topology evidence="2">Single-pass membrane protein</topology>
        <orientation evidence="2">Periplasmic side</orientation>
    </subcellularLocation>
</comment>
<dbReference type="Pfam" id="PF03280">
    <property type="entry name" value="Lipase_chap"/>
    <property type="match status" value="1"/>
</dbReference>
<comment type="similarity">
    <text evidence="3">Belongs to the lipase chaperone family.</text>
</comment>
<gene>
    <name evidence="16" type="ORF">GTQ48_06850</name>
</gene>
<evidence type="ECO:0000313" key="16">
    <source>
        <dbReference type="EMBL" id="NDW15232.1"/>
    </source>
</evidence>
<reference evidence="16 17" key="1">
    <citation type="submission" date="2020-01" db="EMBL/GenBank/DDBJ databases">
        <title>Genomes of bacteria type strains.</title>
        <authorList>
            <person name="Chen J."/>
            <person name="Zhu S."/>
            <person name="Yang J."/>
        </authorList>
    </citation>
    <scope>NUCLEOTIDE SEQUENCE [LARGE SCALE GENOMIC DNA]</scope>
    <source>
        <strain evidence="16 17">LMG 24078</strain>
    </source>
</reference>